<proteinExistence type="inferred from homology"/>
<evidence type="ECO:0000256" key="2">
    <source>
        <dbReference type="ARBA" id="ARBA00022801"/>
    </source>
</evidence>
<dbReference type="Gene3D" id="3.30.1120.10">
    <property type="match status" value="1"/>
</dbReference>
<keyword evidence="7" id="KW-1185">Reference proteome</keyword>
<feature type="compositionally biased region" description="Low complexity" evidence="3">
    <location>
        <begin position="7"/>
        <end position="20"/>
    </location>
</feature>
<dbReference type="AlphaFoldDB" id="D0LJF5"/>
<comment type="similarity">
    <text evidence="1">Belongs to the sulfatase family.</text>
</comment>
<keyword evidence="4" id="KW-0812">Transmembrane</keyword>
<feature type="transmembrane region" description="Helical" evidence="4">
    <location>
        <begin position="28"/>
        <end position="51"/>
    </location>
</feature>
<organism evidence="6 7">
    <name type="scientific">Haliangium ochraceum (strain DSM 14365 / JCM 11303 / SMP-2)</name>
    <dbReference type="NCBI Taxonomy" id="502025"/>
    <lineage>
        <taxon>Bacteria</taxon>
        <taxon>Pseudomonadati</taxon>
        <taxon>Myxococcota</taxon>
        <taxon>Polyangia</taxon>
        <taxon>Haliangiales</taxon>
        <taxon>Kofleriaceae</taxon>
        <taxon>Haliangium</taxon>
    </lineage>
</organism>
<dbReference type="PANTHER" id="PTHR42693:SF53">
    <property type="entry name" value="ENDO-4-O-SULFATASE"/>
    <property type="match status" value="1"/>
</dbReference>
<accession>D0LJF5</accession>
<feature type="transmembrane region" description="Helical" evidence="4">
    <location>
        <begin position="97"/>
        <end position="115"/>
    </location>
</feature>
<reference evidence="6 7" key="1">
    <citation type="journal article" date="2010" name="Stand. Genomic Sci.">
        <title>Complete genome sequence of Haliangium ochraceum type strain (SMP-2).</title>
        <authorList>
            <consortium name="US DOE Joint Genome Institute (JGI-PGF)"/>
            <person name="Ivanova N."/>
            <person name="Daum C."/>
            <person name="Lang E."/>
            <person name="Abt B."/>
            <person name="Kopitz M."/>
            <person name="Saunders E."/>
            <person name="Lapidus A."/>
            <person name="Lucas S."/>
            <person name="Glavina Del Rio T."/>
            <person name="Nolan M."/>
            <person name="Tice H."/>
            <person name="Copeland A."/>
            <person name="Cheng J.F."/>
            <person name="Chen F."/>
            <person name="Bruce D."/>
            <person name="Goodwin L."/>
            <person name="Pitluck S."/>
            <person name="Mavromatis K."/>
            <person name="Pati A."/>
            <person name="Mikhailova N."/>
            <person name="Chen A."/>
            <person name="Palaniappan K."/>
            <person name="Land M."/>
            <person name="Hauser L."/>
            <person name="Chang Y.J."/>
            <person name="Jeffries C.D."/>
            <person name="Detter J.C."/>
            <person name="Brettin T."/>
            <person name="Rohde M."/>
            <person name="Goker M."/>
            <person name="Bristow J."/>
            <person name="Markowitz V."/>
            <person name="Eisen J.A."/>
            <person name="Hugenholtz P."/>
            <person name="Kyrpides N.C."/>
            <person name="Klenk H.P."/>
        </authorList>
    </citation>
    <scope>NUCLEOTIDE SEQUENCE [LARGE SCALE GENOMIC DNA]</scope>
    <source>
        <strain evidence="7">DSM 14365 / CIP 107738 / JCM 11303 / AJ 13395 / SMP-2</strain>
    </source>
</reference>
<evidence type="ECO:0000256" key="3">
    <source>
        <dbReference type="SAM" id="MobiDB-lite"/>
    </source>
</evidence>
<feature type="transmembrane region" description="Helical" evidence="4">
    <location>
        <begin position="229"/>
        <end position="251"/>
    </location>
</feature>
<dbReference type="Proteomes" id="UP000001880">
    <property type="component" value="Chromosome"/>
</dbReference>
<dbReference type="STRING" id="502025.Hoch_4030"/>
<feature type="region of interest" description="Disordered" evidence="3">
    <location>
        <begin position="1"/>
        <end position="20"/>
    </location>
</feature>
<evidence type="ECO:0000259" key="5">
    <source>
        <dbReference type="Pfam" id="PF00884"/>
    </source>
</evidence>
<evidence type="ECO:0000313" key="6">
    <source>
        <dbReference type="EMBL" id="ACY16529.1"/>
    </source>
</evidence>
<dbReference type="SUPFAM" id="SSF53649">
    <property type="entry name" value="Alkaline phosphatase-like"/>
    <property type="match status" value="1"/>
</dbReference>
<dbReference type="Gene3D" id="3.40.720.10">
    <property type="entry name" value="Alkaline Phosphatase, subunit A"/>
    <property type="match status" value="1"/>
</dbReference>
<protein>
    <submittedName>
        <fullName evidence="6">Sulfatase</fullName>
    </submittedName>
</protein>
<feature type="region of interest" description="Disordered" evidence="3">
    <location>
        <begin position="294"/>
        <end position="313"/>
    </location>
</feature>
<name>D0LJF5_HALO1</name>
<dbReference type="GO" id="GO:0004065">
    <property type="term" value="F:arylsulfatase activity"/>
    <property type="evidence" value="ECO:0007669"/>
    <property type="project" value="TreeGrafter"/>
</dbReference>
<sequence>MTSNSGALPRSRPPRAALASPPQRPWRALIAAPIPACLLGALAIAAVEIVALGRPSLGLIAVCLSLHLALGLAIGAVLSAQEALLRRWPGLRRGASWLYALGALPALAFVAAHLFDGAQAAKLPGAALGHLWLPVLGVLAAAAAIALARRLRRRLGAAPGALLLALSAALVEYLGRTLYPSEYADVHAFLVALACLLAALSVRVAAAGSAPSAGASAAPPSQPAAASRLVIPGLAGAVVAALIASLVFGLADKDERLWVATHGTDLRHLVRVARLAFDRDRDGAAVVLGGGDCDDGDPAISPTAPERPGNGIDEDCDGRDLEALALPASDRDWDAELAAWARAPALEHTLARTRDMNILVVAVDTLRADALALPGDDDAADGAPADGAPADSEQAVASDTPHLDALLADAAVFRHAYATGAGTDISVSSTITGHISPFEGAEITLAEALRATGRATAAVFPTEVLRYAGQVLLGRGIDRLRRYVNDRGQRDVGSYTTSAETTRMALATIDAMGPHKRPFFLWTHYFDVHEHAQVLASDPTLARYGERFELGELAGKYRALVALTDAEIGRLFEELRARDLWDQTIIVLLSDHGESMGEDPRLPLRHGRFVYNALTHVPLVIRVPGATPRVVDAPVSVVDLMPTLLTLVGAELPPGLDGRSLLPLFLGSAPGLPPRPVAMSESEQSAVIVWPYKLLLRPADNLVELYDLASDPAEQRDLAEQQPQRVSALRAIMAQLPQVEIDRTRRGRRARDARSRAPRARTPAP</sequence>
<feature type="region of interest" description="Disordered" evidence="3">
    <location>
        <begin position="741"/>
        <end position="765"/>
    </location>
</feature>
<dbReference type="CDD" id="cd16148">
    <property type="entry name" value="sulfatase_like"/>
    <property type="match status" value="1"/>
</dbReference>
<dbReference type="InterPro" id="IPR021655">
    <property type="entry name" value="Put_metal-bd"/>
</dbReference>
<feature type="compositionally biased region" description="Basic and acidic residues" evidence="3">
    <location>
        <begin position="741"/>
        <end position="755"/>
    </location>
</feature>
<dbReference type="InterPro" id="IPR017850">
    <property type="entry name" value="Alkaline_phosphatase_core_sf"/>
</dbReference>
<gene>
    <name evidence="6" type="ordered locus">Hoch_4030</name>
</gene>
<dbReference type="eggNOG" id="COG3119">
    <property type="taxonomic scope" value="Bacteria"/>
</dbReference>
<keyword evidence="4" id="KW-1133">Transmembrane helix</keyword>
<dbReference type="PANTHER" id="PTHR42693">
    <property type="entry name" value="ARYLSULFATASE FAMILY MEMBER"/>
    <property type="match status" value="1"/>
</dbReference>
<dbReference type="Pfam" id="PF00884">
    <property type="entry name" value="Sulfatase"/>
    <property type="match status" value="1"/>
</dbReference>
<dbReference type="OrthoDB" id="5500422at2"/>
<keyword evidence="4" id="KW-0472">Membrane</keyword>
<dbReference type="Pfam" id="PF11617">
    <property type="entry name" value="Cu-binding_MopE"/>
    <property type="match status" value="1"/>
</dbReference>
<dbReference type="InterPro" id="IPR050738">
    <property type="entry name" value="Sulfatase"/>
</dbReference>
<feature type="region of interest" description="Disordered" evidence="3">
    <location>
        <begin position="377"/>
        <end position="398"/>
    </location>
</feature>
<evidence type="ECO:0000256" key="1">
    <source>
        <dbReference type="ARBA" id="ARBA00008779"/>
    </source>
</evidence>
<dbReference type="RefSeq" id="WP_012829127.1">
    <property type="nucleotide sequence ID" value="NC_013440.1"/>
</dbReference>
<evidence type="ECO:0000256" key="4">
    <source>
        <dbReference type="SAM" id="Phobius"/>
    </source>
</evidence>
<feature type="transmembrane region" description="Helical" evidence="4">
    <location>
        <begin position="155"/>
        <end position="174"/>
    </location>
</feature>
<feature type="domain" description="Sulfatase N-terminal" evidence="5">
    <location>
        <begin position="357"/>
        <end position="649"/>
    </location>
</feature>
<feature type="transmembrane region" description="Helical" evidence="4">
    <location>
        <begin position="57"/>
        <end position="85"/>
    </location>
</feature>
<dbReference type="InterPro" id="IPR000917">
    <property type="entry name" value="Sulfatase_N"/>
</dbReference>
<keyword evidence="2" id="KW-0378">Hydrolase</keyword>
<feature type="compositionally biased region" description="Low complexity" evidence="3">
    <location>
        <begin position="381"/>
        <end position="391"/>
    </location>
</feature>
<dbReference type="EMBL" id="CP001804">
    <property type="protein sequence ID" value="ACY16529.1"/>
    <property type="molecule type" value="Genomic_DNA"/>
</dbReference>
<dbReference type="HOGENOM" id="CLU_364777_0_0_7"/>
<feature type="transmembrane region" description="Helical" evidence="4">
    <location>
        <begin position="186"/>
        <end position="208"/>
    </location>
</feature>
<evidence type="ECO:0000313" key="7">
    <source>
        <dbReference type="Proteomes" id="UP000001880"/>
    </source>
</evidence>
<dbReference type="KEGG" id="hoh:Hoch_4030"/>
<feature type="transmembrane region" description="Helical" evidence="4">
    <location>
        <begin position="127"/>
        <end position="148"/>
    </location>
</feature>